<feature type="domain" description="Shedu protein SduA C-terminal" evidence="2">
    <location>
        <begin position="36"/>
        <end position="181"/>
    </location>
</feature>
<dbReference type="Pfam" id="PF14082">
    <property type="entry name" value="SduA_C"/>
    <property type="match status" value="1"/>
</dbReference>
<feature type="region of interest" description="Disordered" evidence="1">
    <location>
        <begin position="12"/>
        <end position="35"/>
    </location>
</feature>
<evidence type="ECO:0000259" key="2">
    <source>
        <dbReference type="Pfam" id="PF14082"/>
    </source>
</evidence>
<keyword evidence="4" id="KW-1185">Reference proteome</keyword>
<name>A0A1V3C0E3_9ACTN</name>
<evidence type="ECO:0000256" key="1">
    <source>
        <dbReference type="SAM" id="MobiDB-lite"/>
    </source>
</evidence>
<dbReference type="EMBL" id="MCOK01000001">
    <property type="protein sequence ID" value="OOC54274.1"/>
    <property type="molecule type" value="Genomic_DNA"/>
</dbReference>
<reference evidence="4" key="1">
    <citation type="submission" date="2016-08" db="EMBL/GenBank/DDBJ databases">
        <authorList>
            <person name="Tokovenko B."/>
            <person name="Kalinowski J."/>
        </authorList>
    </citation>
    <scope>NUCLEOTIDE SEQUENCE [LARGE SCALE GENOMIC DNA]</scope>
    <source>
        <strain evidence="4">UTMC102</strain>
    </source>
</reference>
<sequence>MVAAGWWEAGTGSPAGPFRAPPPDLFGPNGPNPNAVEADLQRAREKNPWILGGRFVDLATRRLLAPGTEIDLPLLRPDGVLHAIEIKRANTKVVAHQRGRLIPSAEVHRAVEQVMDYFVSLDERREETRKTWRIDVRRCQATVVIGHPRRTEEDPRAFHGALRVYNSHLSRIEVITYQELIDTAEHAVDFTRSAPPLPDA</sequence>
<evidence type="ECO:0000313" key="3">
    <source>
        <dbReference type="EMBL" id="OOC54274.1"/>
    </source>
</evidence>
<dbReference type="AlphaFoldDB" id="A0A1V3C0E3"/>
<dbReference type="InterPro" id="IPR025359">
    <property type="entry name" value="SduA_C"/>
</dbReference>
<dbReference type="OrthoDB" id="5148202at2"/>
<proteinExistence type="predicted"/>
<dbReference type="STRING" id="501010.NOSIN_11040"/>
<comment type="caution">
    <text evidence="3">The sequence shown here is derived from an EMBL/GenBank/DDBJ whole genome shotgun (WGS) entry which is preliminary data.</text>
</comment>
<accession>A0A1V3C0E3</accession>
<evidence type="ECO:0000313" key="4">
    <source>
        <dbReference type="Proteomes" id="UP000189004"/>
    </source>
</evidence>
<gene>
    <name evidence="3" type="ORF">NOSIN_11040</name>
</gene>
<protein>
    <recommendedName>
        <fullName evidence="2">Shedu protein SduA C-terminal domain-containing protein</fullName>
    </recommendedName>
</protein>
<organism evidence="3 4">
    <name type="scientific">Nocardiopsis sinuspersici</name>
    <dbReference type="NCBI Taxonomy" id="501010"/>
    <lineage>
        <taxon>Bacteria</taxon>
        <taxon>Bacillati</taxon>
        <taxon>Actinomycetota</taxon>
        <taxon>Actinomycetes</taxon>
        <taxon>Streptosporangiales</taxon>
        <taxon>Nocardiopsidaceae</taxon>
        <taxon>Nocardiopsis</taxon>
    </lineage>
</organism>
<dbReference type="Proteomes" id="UP000189004">
    <property type="component" value="Unassembled WGS sequence"/>
</dbReference>